<proteinExistence type="inferred from homology"/>
<dbReference type="Gene3D" id="3.90.79.10">
    <property type="entry name" value="Nucleoside Triphosphate Pyrophosphohydrolase"/>
    <property type="match status" value="1"/>
</dbReference>
<dbReference type="OrthoDB" id="9787880at2"/>
<protein>
    <submittedName>
        <fullName evidence="3">NUDIX hydrolase</fullName>
    </submittedName>
</protein>
<dbReference type="PANTHER" id="PTHR43736:SF1">
    <property type="entry name" value="DIHYDRONEOPTERIN TRIPHOSPHATE DIPHOSPHATASE"/>
    <property type="match status" value="1"/>
</dbReference>
<dbReference type="CDD" id="cd03674">
    <property type="entry name" value="NUDIX_Hydrolase"/>
    <property type="match status" value="1"/>
</dbReference>
<evidence type="ECO:0000313" key="3">
    <source>
        <dbReference type="EMBL" id="KSV58849.1"/>
    </source>
</evidence>
<dbReference type="Pfam" id="PF00293">
    <property type="entry name" value="NUDIX"/>
    <property type="match status" value="1"/>
</dbReference>
<comment type="similarity">
    <text evidence="1">Belongs to the Nudix hydrolase family.</text>
</comment>
<comment type="caution">
    <text evidence="3">The sequence shown here is derived from an EMBL/GenBank/DDBJ whole genome shotgun (WGS) entry which is preliminary data.</text>
</comment>
<dbReference type="Proteomes" id="UP000054874">
    <property type="component" value="Unassembled WGS sequence"/>
</dbReference>
<dbReference type="InterPro" id="IPR015797">
    <property type="entry name" value="NUDIX_hydrolase-like_dom_sf"/>
</dbReference>
<name>A0A0V8QE36_9FIRM</name>
<reference evidence="3 4" key="1">
    <citation type="submission" date="2015-11" db="EMBL/GenBank/DDBJ databases">
        <title>Butyribacter intestini gen. nov., sp. nov., a butyric acid-producing bacterium of the family Lachnospiraceae isolated from the human faeces.</title>
        <authorList>
            <person name="Zou Y."/>
            <person name="Xue W."/>
            <person name="Luo G."/>
            <person name="Lv M."/>
        </authorList>
    </citation>
    <scope>NUCLEOTIDE SEQUENCE [LARGE SCALE GENOMIC DNA]</scope>
    <source>
        <strain evidence="3 4">ACET-33324</strain>
    </source>
</reference>
<keyword evidence="3" id="KW-0378">Hydrolase</keyword>
<dbReference type="PANTHER" id="PTHR43736">
    <property type="entry name" value="ADP-RIBOSE PYROPHOSPHATASE"/>
    <property type="match status" value="1"/>
</dbReference>
<dbReference type="EMBL" id="LNAM01000159">
    <property type="protein sequence ID" value="KSV58849.1"/>
    <property type="molecule type" value="Genomic_DNA"/>
</dbReference>
<dbReference type="STRING" id="290052.ASU35_11445"/>
<feature type="domain" description="Nudix hydrolase" evidence="2">
    <location>
        <begin position="43"/>
        <end position="181"/>
    </location>
</feature>
<sequence length="186" mass="21495">MKKIIETIESFQPLCEQEKKDKELMLIAVKKQGESILTRESELFHITVSGFTINKEKTKTLMVFHNIYNSWSWIGGHADGEDDFLEVALREAKEETGIEHIYPAEADMISLDILTTKGHWKNGSYVAPHLHLNLTYLLIGDEKDAIQRKEDENKAVGWILIEEVEKKVTEPEMNLVYQKILDRIPK</sequence>
<dbReference type="InterPro" id="IPR000086">
    <property type="entry name" value="NUDIX_hydrolase_dom"/>
</dbReference>
<dbReference type="RefSeq" id="WP_058352942.1">
    <property type="nucleotide sequence ID" value="NZ_CABMMD010000159.1"/>
</dbReference>
<gene>
    <name evidence="3" type="ORF">ASU35_11445</name>
</gene>
<evidence type="ECO:0000313" key="4">
    <source>
        <dbReference type="Proteomes" id="UP000054874"/>
    </source>
</evidence>
<dbReference type="GO" id="GO:0016787">
    <property type="term" value="F:hydrolase activity"/>
    <property type="evidence" value="ECO:0007669"/>
    <property type="project" value="UniProtKB-KW"/>
</dbReference>
<organism evidence="3 4">
    <name type="scientific">Acetivibrio ethanolgignens</name>
    <dbReference type="NCBI Taxonomy" id="290052"/>
    <lineage>
        <taxon>Bacteria</taxon>
        <taxon>Bacillati</taxon>
        <taxon>Bacillota</taxon>
        <taxon>Clostridia</taxon>
        <taxon>Eubacteriales</taxon>
        <taxon>Oscillospiraceae</taxon>
        <taxon>Acetivibrio</taxon>
    </lineage>
</organism>
<evidence type="ECO:0000259" key="2">
    <source>
        <dbReference type="PROSITE" id="PS51462"/>
    </source>
</evidence>
<dbReference type="AlphaFoldDB" id="A0A0V8QE36"/>
<dbReference type="SUPFAM" id="SSF55811">
    <property type="entry name" value="Nudix"/>
    <property type="match status" value="1"/>
</dbReference>
<accession>A0A0V8QE36</accession>
<keyword evidence="4" id="KW-1185">Reference proteome</keyword>
<evidence type="ECO:0000256" key="1">
    <source>
        <dbReference type="ARBA" id="ARBA00005582"/>
    </source>
</evidence>
<dbReference type="PROSITE" id="PS51462">
    <property type="entry name" value="NUDIX"/>
    <property type="match status" value="1"/>
</dbReference>